<dbReference type="Gene3D" id="3.30.70.1430">
    <property type="entry name" value="Multidrug efflux transporter AcrB pore domain"/>
    <property type="match status" value="2"/>
</dbReference>
<dbReference type="EMBL" id="CP019288">
    <property type="protein sequence ID" value="QHI38416.1"/>
    <property type="molecule type" value="Genomic_DNA"/>
</dbReference>
<dbReference type="Pfam" id="PF00873">
    <property type="entry name" value="ACR_tran"/>
    <property type="match status" value="2"/>
</dbReference>
<feature type="transmembrane region" description="Helical" evidence="1">
    <location>
        <begin position="504"/>
        <end position="520"/>
    </location>
</feature>
<keyword evidence="1" id="KW-1133">Transmembrane helix</keyword>
<dbReference type="RefSeq" id="WP_160130966.1">
    <property type="nucleotide sequence ID" value="NZ_CP019288.1"/>
</dbReference>
<feature type="transmembrane region" description="Helical" evidence="1">
    <location>
        <begin position="7"/>
        <end position="28"/>
    </location>
</feature>
<organism evidence="2 3">
    <name type="scientific">Kordia antarctica</name>
    <dbReference type="NCBI Taxonomy" id="1218801"/>
    <lineage>
        <taxon>Bacteria</taxon>
        <taxon>Pseudomonadati</taxon>
        <taxon>Bacteroidota</taxon>
        <taxon>Flavobacteriia</taxon>
        <taxon>Flavobacteriales</taxon>
        <taxon>Flavobacteriaceae</taxon>
        <taxon>Kordia</taxon>
    </lineage>
</organism>
<gene>
    <name evidence="2" type="primary">swrC</name>
    <name evidence="2" type="ORF">IMCC3317_38090</name>
</gene>
<dbReference type="SUPFAM" id="SSF82714">
    <property type="entry name" value="Multidrug efflux transporter AcrB TolC docking domain, DN and DC subdomains"/>
    <property type="match status" value="1"/>
</dbReference>
<dbReference type="InterPro" id="IPR001036">
    <property type="entry name" value="Acrflvin-R"/>
</dbReference>
<dbReference type="Gene3D" id="3.30.70.1320">
    <property type="entry name" value="Multidrug efflux transporter AcrB pore domain like"/>
    <property type="match status" value="1"/>
</dbReference>
<evidence type="ECO:0000313" key="3">
    <source>
        <dbReference type="Proteomes" id="UP000464657"/>
    </source>
</evidence>
<feature type="transmembrane region" description="Helical" evidence="1">
    <location>
        <begin position="903"/>
        <end position="923"/>
    </location>
</feature>
<feature type="transmembrane region" description="Helical" evidence="1">
    <location>
        <begin position="411"/>
        <end position="431"/>
    </location>
</feature>
<dbReference type="Proteomes" id="UP000464657">
    <property type="component" value="Chromosome"/>
</dbReference>
<dbReference type="OrthoDB" id="9758940at2"/>
<feature type="transmembrane region" description="Helical" evidence="1">
    <location>
        <begin position="379"/>
        <end position="399"/>
    </location>
</feature>
<dbReference type="AlphaFoldDB" id="A0A7L4ZQH3"/>
<sequence length="1035" mass="118821">MRISNFKIFSIFTVLSLVGVFFFFKLSVKLNPSSSLPSITVSYNWSNASPYSLERSITSKLEASFSTLKGVKAIKSKSSKGNGYILLEFDTYKDLDIARFEVAMLIRQVYKKLPEQSSYPTININRPNDEEDSAFLSYSIKANTSALSIKEQVTSSIEPIIGAIKDVDHTEVSGANAKEYVITTDNLLLKTLKISKNDIAQALQKAFAKEGLGSFIRNERFLTFSIVPHSQLLDKNIPIKKIQNRIIYLRDIATIMKQEQEAQSFFRINGDNAVTLHIFPRKRANVISLADEIENILRIESENLPKGYTITKTYDSTEYLKQELAKIYKRSFYTVGILLLFILCIYGSLKYLLIAVISLGANICIAFLFYFLFQIEIQLYSLAGITISLGLIIDNSIVMIDHIKHQHNKSVFISILAATLTTIGALSVIYFLDDQHKMNLIDFALVIMINLSISLGVAFYLIPALMEKIQIPFKAEKNWSSALKKRFYNIYRHIISFQLRFKKLAILIIILIFGIPFFMLPDKLEKNETWYEKTYNNTLGSDWYVENVKPHIDTYLGGTFRLFNVYVFENVYYSRNAENKLYVIATLEKGATVHQVNEVFLTIENYLKQYEAIKKFTTIVYNDYGRIEITFKNQYSNSVFPDELKSRIIEKVINFGGMDWSVYGVGRGFNNQSGSNEYTNFSVTAKGYNYDELNSWADSLKVSLKEHPRIQKIYVRENSPFMKKPTYEYRFLLDREKLALANITTMEIIEELQYNTLSKNQDFSLNVQGENIPIRLESKQSKEFDIWHIKNIPLDSLKVPILLKNIAEVSKERQDESIYRENQEYIRLVQFEYTGTEKYGSDVLDAKLEKLKEKLPIGYTFEKSKRSNLFTIDENNYTALLILVLGIIYLICAILFESLKQPFIILSLVPITFIGVFLTFYVFNFSFDQGGLACFILLSGITVNSSIFIINGFNNLKKEFPNTDKLQLYIEAFKQKIVPILLTILSTILGFIPFVIEGQNEVFWFALGAGTIGGLLFSLIAIFFYLPIFTLKKIV</sequence>
<reference evidence="2 3" key="1">
    <citation type="journal article" date="2013" name="Int. J. Syst. Evol. Microbiol.">
        <title>Kordia antarctica sp. nov., isolated from Antarctic seawater.</title>
        <authorList>
            <person name="Baek K."/>
            <person name="Choi A."/>
            <person name="Kang I."/>
            <person name="Lee K."/>
            <person name="Cho J.C."/>
        </authorList>
    </citation>
    <scope>NUCLEOTIDE SEQUENCE [LARGE SCALE GENOMIC DNA]</scope>
    <source>
        <strain evidence="2 3">IMCC3317</strain>
    </source>
</reference>
<dbReference type="InterPro" id="IPR027463">
    <property type="entry name" value="AcrB_DN_DC_subdom"/>
</dbReference>
<feature type="transmembrane region" description="Helical" evidence="1">
    <location>
        <begin position="877"/>
        <end position="896"/>
    </location>
</feature>
<proteinExistence type="predicted"/>
<dbReference type="SUPFAM" id="SSF82693">
    <property type="entry name" value="Multidrug efflux transporter AcrB pore domain, PN1, PN2, PC1 and PC2 subdomains"/>
    <property type="match status" value="1"/>
</dbReference>
<dbReference type="Gene3D" id="3.30.70.1440">
    <property type="entry name" value="Multidrug efflux transporter AcrB pore domain"/>
    <property type="match status" value="1"/>
</dbReference>
<name>A0A7L4ZQH3_9FLAO</name>
<feature type="transmembrane region" description="Helical" evidence="1">
    <location>
        <begin position="1002"/>
        <end position="1026"/>
    </location>
</feature>
<keyword evidence="1" id="KW-0812">Transmembrane</keyword>
<accession>A0A7L4ZQH3</accession>
<keyword evidence="3" id="KW-1185">Reference proteome</keyword>
<keyword evidence="1" id="KW-0472">Membrane</keyword>
<dbReference type="Gene3D" id="1.20.1640.10">
    <property type="entry name" value="Multidrug efflux transporter AcrB transmembrane domain"/>
    <property type="match status" value="3"/>
</dbReference>
<dbReference type="Gene3D" id="3.30.2090.10">
    <property type="entry name" value="Multidrug efflux transporter AcrB TolC docking domain, DN and DC subdomains"/>
    <property type="match status" value="2"/>
</dbReference>
<feature type="transmembrane region" description="Helical" evidence="1">
    <location>
        <begin position="935"/>
        <end position="956"/>
    </location>
</feature>
<protein>
    <submittedName>
        <fullName evidence="2">Swarming motility protein SwrC</fullName>
    </submittedName>
</protein>
<dbReference type="GO" id="GO:0042910">
    <property type="term" value="F:xenobiotic transmembrane transporter activity"/>
    <property type="evidence" value="ECO:0007669"/>
    <property type="project" value="TreeGrafter"/>
</dbReference>
<dbReference type="KEGG" id="kan:IMCC3317_38090"/>
<evidence type="ECO:0000313" key="2">
    <source>
        <dbReference type="EMBL" id="QHI38416.1"/>
    </source>
</evidence>
<dbReference type="SUPFAM" id="SSF82866">
    <property type="entry name" value="Multidrug efflux transporter AcrB transmembrane domain"/>
    <property type="match status" value="2"/>
</dbReference>
<feature type="transmembrane region" description="Helical" evidence="1">
    <location>
        <begin position="351"/>
        <end position="373"/>
    </location>
</feature>
<feature type="transmembrane region" description="Helical" evidence="1">
    <location>
        <begin position="327"/>
        <end position="346"/>
    </location>
</feature>
<dbReference type="GO" id="GO:0005886">
    <property type="term" value="C:plasma membrane"/>
    <property type="evidence" value="ECO:0007669"/>
    <property type="project" value="TreeGrafter"/>
</dbReference>
<dbReference type="PANTHER" id="PTHR32063:SF0">
    <property type="entry name" value="SWARMING MOTILITY PROTEIN SWRC"/>
    <property type="match status" value="1"/>
</dbReference>
<feature type="transmembrane region" description="Helical" evidence="1">
    <location>
        <begin position="977"/>
        <end position="996"/>
    </location>
</feature>
<dbReference type="PRINTS" id="PR00702">
    <property type="entry name" value="ACRIFLAVINRP"/>
</dbReference>
<evidence type="ECO:0000256" key="1">
    <source>
        <dbReference type="SAM" id="Phobius"/>
    </source>
</evidence>
<dbReference type="PANTHER" id="PTHR32063">
    <property type="match status" value="1"/>
</dbReference>
<feature type="transmembrane region" description="Helical" evidence="1">
    <location>
        <begin position="443"/>
        <end position="462"/>
    </location>
</feature>